<gene>
    <name evidence="1" type="ORF">BSZ32_03275</name>
</gene>
<sequence>MITGINGKPFKVKHQFGDHSKRKREFPKIGYEGPMMDFGNAIEDSEGDDGQLTLTVQRAEKEIEVVVPLKRIGRFSETFPYNCEKSEYLAKAAVKYISDSDFLNNEACHAKCMSGLALLAAGKK</sequence>
<accession>A0A2S7TZW2</accession>
<reference evidence="1 2" key="1">
    <citation type="submission" date="2016-12" db="EMBL/GenBank/DDBJ databases">
        <title>Study of bacterial adaptation to deep sea.</title>
        <authorList>
            <person name="Song J."/>
            <person name="Yoshizawa S."/>
            <person name="Kogure K."/>
        </authorList>
    </citation>
    <scope>NUCLEOTIDE SEQUENCE [LARGE SCALE GENOMIC DNA]</scope>
    <source>
        <strain evidence="1 2">SAORIC-165</strain>
    </source>
</reference>
<organism evidence="1 2">
    <name type="scientific">Rubritalea profundi</name>
    <dbReference type="NCBI Taxonomy" id="1658618"/>
    <lineage>
        <taxon>Bacteria</taxon>
        <taxon>Pseudomonadati</taxon>
        <taxon>Verrucomicrobiota</taxon>
        <taxon>Verrucomicrobiia</taxon>
        <taxon>Verrucomicrobiales</taxon>
        <taxon>Rubritaleaceae</taxon>
        <taxon>Rubritalea</taxon>
    </lineage>
</organism>
<keyword evidence="2" id="KW-1185">Reference proteome</keyword>
<dbReference type="Pfam" id="PF19805">
    <property type="entry name" value="DUF6288"/>
    <property type="match status" value="1"/>
</dbReference>
<protein>
    <submittedName>
        <fullName evidence="1">Uncharacterized protein</fullName>
    </submittedName>
</protein>
<comment type="caution">
    <text evidence="1">The sequence shown here is derived from an EMBL/GenBank/DDBJ whole genome shotgun (WGS) entry which is preliminary data.</text>
</comment>
<name>A0A2S7TZW2_9BACT</name>
<dbReference type="Proteomes" id="UP000239907">
    <property type="component" value="Unassembled WGS sequence"/>
</dbReference>
<proteinExistence type="predicted"/>
<dbReference type="AlphaFoldDB" id="A0A2S7TZW2"/>
<dbReference type="InterPro" id="IPR046255">
    <property type="entry name" value="DUF6288"/>
</dbReference>
<evidence type="ECO:0000313" key="2">
    <source>
        <dbReference type="Proteomes" id="UP000239907"/>
    </source>
</evidence>
<dbReference type="EMBL" id="MQWA01000001">
    <property type="protein sequence ID" value="PQJ27612.1"/>
    <property type="molecule type" value="Genomic_DNA"/>
</dbReference>
<evidence type="ECO:0000313" key="1">
    <source>
        <dbReference type="EMBL" id="PQJ27612.1"/>
    </source>
</evidence>